<dbReference type="EMBL" id="UZAF01006100">
    <property type="protein sequence ID" value="VDO16098.1"/>
    <property type="molecule type" value="Genomic_DNA"/>
</dbReference>
<sequence>MQHYATIDTRSPFQIQIICIWSIRIRYSTVLSVEAFLLHLQDKEIYIINI</sequence>
<dbReference type="AlphaFoldDB" id="A0A3P7WEM6"/>
<protein>
    <submittedName>
        <fullName evidence="1">Uncharacterized protein</fullName>
    </submittedName>
</protein>
<gene>
    <name evidence="1" type="ORF">HPLM_LOCUS2649</name>
</gene>
<organism evidence="1 2">
    <name type="scientific">Haemonchus placei</name>
    <name type="common">Barber's pole worm</name>
    <dbReference type="NCBI Taxonomy" id="6290"/>
    <lineage>
        <taxon>Eukaryota</taxon>
        <taxon>Metazoa</taxon>
        <taxon>Ecdysozoa</taxon>
        <taxon>Nematoda</taxon>
        <taxon>Chromadorea</taxon>
        <taxon>Rhabditida</taxon>
        <taxon>Rhabditina</taxon>
        <taxon>Rhabditomorpha</taxon>
        <taxon>Strongyloidea</taxon>
        <taxon>Trichostrongylidae</taxon>
        <taxon>Haemonchus</taxon>
    </lineage>
</organism>
<evidence type="ECO:0000313" key="2">
    <source>
        <dbReference type="Proteomes" id="UP000268014"/>
    </source>
</evidence>
<reference evidence="1 2" key="1">
    <citation type="submission" date="2018-11" db="EMBL/GenBank/DDBJ databases">
        <authorList>
            <consortium name="Pathogen Informatics"/>
        </authorList>
    </citation>
    <scope>NUCLEOTIDE SEQUENCE [LARGE SCALE GENOMIC DNA]</scope>
    <source>
        <strain evidence="1 2">MHpl1</strain>
    </source>
</reference>
<keyword evidence="2" id="KW-1185">Reference proteome</keyword>
<accession>A0A3P7WEM6</accession>
<proteinExistence type="predicted"/>
<evidence type="ECO:0000313" key="1">
    <source>
        <dbReference type="EMBL" id="VDO16098.1"/>
    </source>
</evidence>
<name>A0A3P7WEM6_HAEPC</name>
<dbReference type="Proteomes" id="UP000268014">
    <property type="component" value="Unassembled WGS sequence"/>
</dbReference>